<reference evidence="2" key="1">
    <citation type="journal article" date="2018" name="Nat. Plants">
        <title>Whole-genome landscape of Medicago truncatula symbiotic genes.</title>
        <authorList>
            <person name="Pecrix Y."/>
            <person name="Staton S.E."/>
            <person name="Sallet E."/>
            <person name="Lelandais-Briere C."/>
            <person name="Moreau S."/>
            <person name="Carrere S."/>
            <person name="Blein T."/>
            <person name="Jardinaud M.F."/>
            <person name="Latrasse D."/>
            <person name="Zouine M."/>
            <person name="Zahm M."/>
            <person name="Kreplak J."/>
            <person name="Mayjonade B."/>
            <person name="Satge C."/>
            <person name="Perez M."/>
            <person name="Cauet S."/>
            <person name="Marande W."/>
            <person name="Chantry-Darmon C."/>
            <person name="Lopez-Roques C."/>
            <person name="Bouchez O."/>
            <person name="Berard A."/>
            <person name="Debelle F."/>
            <person name="Munos S."/>
            <person name="Bendahmane A."/>
            <person name="Berges H."/>
            <person name="Niebel A."/>
            <person name="Buitink J."/>
            <person name="Frugier F."/>
            <person name="Benhamed M."/>
            <person name="Crespi M."/>
            <person name="Gouzy J."/>
            <person name="Gamas P."/>
        </authorList>
    </citation>
    <scope>NUCLEOTIDE SEQUENCE [LARGE SCALE GENOMIC DNA]</scope>
    <source>
        <strain evidence="2">cv. Jemalong A17</strain>
    </source>
</reference>
<dbReference type="Proteomes" id="UP000265566">
    <property type="component" value="Chromosome 2"/>
</dbReference>
<proteinExistence type="predicted"/>
<comment type="caution">
    <text evidence="1">The sequence shown here is derived from an EMBL/GenBank/DDBJ whole genome shotgun (WGS) entry which is preliminary data.</text>
</comment>
<dbReference type="EMBL" id="PSQE01000002">
    <property type="protein sequence ID" value="RHN74701.1"/>
    <property type="molecule type" value="Genomic_DNA"/>
</dbReference>
<dbReference type="Gramene" id="rna10808">
    <property type="protein sequence ID" value="RHN74701.1"/>
    <property type="gene ID" value="gene10808"/>
</dbReference>
<gene>
    <name evidence="1" type="ORF">MtrunA17_Chr2g0313181</name>
</gene>
<evidence type="ECO:0000313" key="1">
    <source>
        <dbReference type="EMBL" id="RHN74701.1"/>
    </source>
</evidence>
<sequence>MSNLPWLTIIVRHKVNNIWLEINLLLLLPSHSMFMISFKELMI</sequence>
<protein>
    <submittedName>
        <fullName evidence="1">Uncharacterized protein</fullName>
    </submittedName>
</protein>
<dbReference type="AlphaFoldDB" id="A0A396JDJ9"/>
<evidence type="ECO:0000313" key="2">
    <source>
        <dbReference type="Proteomes" id="UP000265566"/>
    </source>
</evidence>
<name>A0A396JDJ9_MEDTR</name>
<accession>A0A396JDJ9</accession>
<organism evidence="1 2">
    <name type="scientific">Medicago truncatula</name>
    <name type="common">Barrel medic</name>
    <name type="synonym">Medicago tribuloides</name>
    <dbReference type="NCBI Taxonomy" id="3880"/>
    <lineage>
        <taxon>Eukaryota</taxon>
        <taxon>Viridiplantae</taxon>
        <taxon>Streptophyta</taxon>
        <taxon>Embryophyta</taxon>
        <taxon>Tracheophyta</taxon>
        <taxon>Spermatophyta</taxon>
        <taxon>Magnoliopsida</taxon>
        <taxon>eudicotyledons</taxon>
        <taxon>Gunneridae</taxon>
        <taxon>Pentapetalae</taxon>
        <taxon>rosids</taxon>
        <taxon>fabids</taxon>
        <taxon>Fabales</taxon>
        <taxon>Fabaceae</taxon>
        <taxon>Papilionoideae</taxon>
        <taxon>50 kb inversion clade</taxon>
        <taxon>NPAAA clade</taxon>
        <taxon>Hologalegina</taxon>
        <taxon>IRL clade</taxon>
        <taxon>Trifolieae</taxon>
        <taxon>Medicago</taxon>
    </lineage>
</organism>